<evidence type="ECO:0000256" key="1">
    <source>
        <dbReference type="ARBA" id="ARBA00022737"/>
    </source>
</evidence>
<evidence type="ECO:0000313" key="6">
    <source>
        <dbReference type="EMBL" id="THY71285.1"/>
    </source>
</evidence>
<evidence type="ECO:0000313" key="7">
    <source>
        <dbReference type="Proteomes" id="UP000305064"/>
    </source>
</evidence>
<evidence type="ECO:0000256" key="3">
    <source>
        <dbReference type="PROSITE-ProRule" id="PRU00023"/>
    </source>
</evidence>
<dbReference type="SUPFAM" id="SSF52540">
    <property type="entry name" value="P-loop containing nucleoside triphosphate hydrolases"/>
    <property type="match status" value="1"/>
</dbReference>
<feature type="repeat" description="ANK" evidence="3">
    <location>
        <begin position="769"/>
        <end position="801"/>
    </location>
</feature>
<dbReference type="Gene3D" id="1.25.40.20">
    <property type="entry name" value="Ankyrin repeat-containing domain"/>
    <property type="match status" value="4"/>
</dbReference>
<evidence type="ECO:0008006" key="8">
    <source>
        <dbReference type="Google" id="ProtNLM"/>
    </source>
</evidence>
<dbReference type="InterPro" id="IPR054471">
    <property type="entry name" value="GPIID_WHD"/>
</dbReference>
<keyword evidence="2 3" id="KW-0040">ANK repeat</keyword>
<feature type="repeat" description="ANK" evidence="3">
    <location>
        <begin position="736"/>
        <end position="768"/>
    </location>
</feature>
<dbReference type="Gene3D" id="3.40.50.300">
    <property type="entry name" value="P-loop containing nucleotide triphosphate hydrolases"/>
    <property type="match status" value="1"/>
</dbReference>
<dbReference type="PANTHER" id="PTHR24178:SF9">
    <property type="entry name" value="ANK_REP_REGION DOMAIN-CONTAINING PROTEIN"/>
    <property type="match status" value="1"/>
</dbReference>
<protein>
    <recommendedName>
        <fullName evidence="8">AAA+ ATPase domain-containing protein</fullName>
    </recommendedName>
</protein>
<name>A0A4S9PMU8_AURPU</name>
<feature type="repeat" description="ANK" evidence="3">
    <location>
        <begin position="802"/>
        <end position="834"/>
    </location>
</feature>
<dbReference type="SMART" id="SM00248">
    <property type="entry name" value="ANK"/>
    <property type="match status" value="11"/>
</dbReference>
<organism evidence="6 7">
    <name type="scientific">Aureobasidium pullulans</name>
    <name type="common">Black yeast</name>
    <name type="synonym">Pullularia pullulans</name>
    <dbReference type="NCBI Taxonomy" id="5580"/>
    <lineage>
        <taxon>Eukaryota</taxon>
        <taxon>Fungi</taxon>
        <taxon>Dikarya</taxon>
        <taxon>Ascomycota</taxon>
        <taxon>Pezizomycotina</taxon>
        <taxon>Dothideomycetes</taxon>
        <taxon>Dothideomycetidae</taxon>
        <taxon>Dothideales</taxon>
        <taxon>Saccotheciaceae</taxon>
        <taxon>Aureobasidium</taxon>
    </lineage>
</organism>
<dbReference type="AlphaFoldDB" id="A0A4S9PMU8"/>
<accession>A0A4S9PMU8</accession>
<dbReference type="InterPro" id="IPR056884">
    <property type="entry name" value="NPHP3-like_N"/>
</dbReference>
<sequence>MSFGFGIGDFKAVAEVVIKVIDRVKSSPDQIKNTRQDVEAISAFIESEETNCLNGAMSPAERAQIQESLESCKGIVQDLQSELSKFGEASHVDKGIRAKFKRSIQSLKWDQQANADTRSRVLLSLDLLEKKLRRLDSGVLHRTCAGVGHTQAGVERLEVRDDIRTKVLERQTQDAESQAILNWICPSELDYADQQEELLKKRQRGIGEWFLDSKDFKDWFDGDKTVLTCIGMPGVGKTMITSFVVSRVLDEYKDDAHIGVAYIFCQYSRHKEQTAEHLMSCILRQLLEQHSVIPDEVRSLYRSTKGKRRLLPDDMSDLLNTVMSNLTRSFIIVDALDELPSSTGVRDNFISELLAIGAGSKDKVYLTSRVPIEEAHGMRLSAELRIYAREDDMRYTVRTKLKKGPLFRNNVDLQNKVTSKILEAAKGVYLIAVLHAKHMSLFLDIGEVLIAFDDIDHSSDSYKTVYEQTLRRVTSDDNPMSKRNLALTILCYLFFAKRPLRIEELSHALAVREGSVYFDEDHIPDVAVIIRSCAGLIVLDDSSNMVNMFHKSLHDYLVEYHTDWIPNGDEFFGKTCISYLSLDNFADGPCPEVDPSSLWSRCLAQDKTILMKKRFVEYPFYGYASQHWYEHVRGSDSEAADVVLRFLANGKKVSASCQTLECTAPETTGVHIAVRTSLERSLKRHLQLHRPQLNTMDSDGRTPLSYAAGLNSLEAVRLLISAGADPNLASEAKGYGGFTPLLCAASRGHENTVSVLIDNGANVRSKDREGRNALTHASECGSRAVTRLLLDRGADPNAKDLSQRTPLFYAAAAGSKSVVTLLLEQGVQVNLKDRNGETPLLLAAKAGSDSLISALIAGGADVNAQVWQGDTPLSRAVGAGLESAVELLLKSGAEVDCFPSDDFPLHRALQIGSKAIVRLLVSAGVDVSKRGRKSVPPLAYAAQNGWADIIQLLLDNGAEVDKIDGSGQTILAHAVESGSIESVVLLIKNGAVINRANRSSAYCDCLFFALGMKNRLGSHARTGNEQMLELLLSEGADPNEISDEGRTLLDNSPLLYALQYLPVGEASTTRLIGLLLQHGAKTNRKAKAGMSVSMFAERHSKDVRDLLCRYGADGIL</sequence>
<dbReference type="Pfam" id="PF00023">
    <property type="entry name" value="Ank"/>
    <property type="match status" value="1"/>
</dbReference>
<dbReference type="PROSITE" id="PS50088">
    <property type="entry name" value="ANK_REPEAT"/>
    <property type="match status" value="9"/>
</dbReference>
<dbReference type="InterPro" id="IPR036770">
    <property type="entry name" value="Ankyrin_rpt-contain_sf"/>
</dbReference>
<dbReference type="InterPro" id="IPR027417">
    <property type="entry name" value="P-loop_NTPase"/>
</dbReference>
<dbReference type="PROSITE" id="PS50297">
    <property type="entry name" value="ANK_REP_REGION"/>
    <property type="match status" value="9"/>
</dbReference>
<feature type="repeat" description="ANK" evidence="3">
    <location>
        <begin position="900"/>
        <end position="932"/>
    </location>
</feature>
<dbReference type="Pfam" id="PF12796">
    <property type="entry name" value="Ank_2"/>
    <property type="match status" value="4"/>
</dbReference>
<feature type="repeat" description="ANK" evidence="3">
    <location>
        <begin position="933"/>
        <end position="965"/>
    </location>
</feature>
<feature type="repeat" description="ANK" evidence="3">
    <location>
        <begin position="835"/>
        <end position="867"/>
    </location>
</feature>
<dbReference type="InterPro" id="IPR002110">
    <property type="entry name" value="Ankyrin_rpt"/>
</dbReference>
<dbReference type="PANTHER" id="PTHR24178">
    <property type="entry name" value="MOLTING PROTEIN MLT-4"/>
    <property type="match status" value="1"/>
</dbReference>
<reference evidence="6 7" key="1">
    <citation type="submission" date="2018-10" db="EMBL/GenBank/DDBJ databases">
        <title>Fifty Aureobasidium pullulans genomes reveal a recombining polyextremotolerant generalist.</title>
        <authorList>
            <person name="Gostincar C."/>
            <person name="Turk M."/>
            <person name="Zajc J."/>
            <person name="Gunde-Cimerman N."/>
        </authorList>
    </citation>
    <scope>NUCLEOTIDE SEQUENCE [LARGE SCALE GENOMIC DNA]</scope>
    <source>
        <strain evidence="6 7">EXF-4256</strain>
    </source>
</reference>
<feature type="domain" description="Nephrocystin 3-like N-terminal" evidence="5">
    <location>
        <begin position="205"/>
        <end position="369"/>
    </location>
</feature>
<dbReference type="PRINTS" id="PR01415">
    <property type="entry name" value="ANKYRIN"/>
</dbReference>
<feature type="repeat" description="ANK" evidence="3">
    <location>
        <begin position="868"/>
        <end position="900"/>
    </location>
</feature>
<proteinExistence type="predicted"/>
<comment type="caution">
    <text evidence="6">The sequence shown here is derived from an EMBL/GenBank/DDBJ whole genome shotgun (WGS) entry which is preliminary data.</text>
</comment>
<dbReference type="Pfam" id="PF22939">
    <property type="entry name" value="WHD_GPIID"/>
    <property type="match status" value="1"/>
</dbReference>
<feature type="repeat" description="ANK" evidence="3">
    <location>
        <begin position="966"/>
        <end position="998"/>
    </location>
</feature>
<feature type="repeat" description="ANK" evidence="3">
    <location>
        <begin position="699"/>
        <end position="731"/>
    </location>
</feature>
<gene>
    <name evidence="6" type="ORF">D6C94_07817</name>
</gene>
<evidence type="ECO:0000256" key="2">
    <source>
        <dbReference type="ARBA" id="ARBA00023043"/>
    </source>
</evidence>
<dbReference type="SUPFAM" id="SSF48403">
    <property type="entry name" value="Ankyrin repeat"/>
    <property type="match status" value="2"/>
</dbReference>
<evidence type="ECO:0000259" key="5">
    <source>
        <dbReference type="Pfam" id="PF24883"/>
    </source>
</evidence>
<dbReference type="EMBL" id="QZBJ01000061">
    <property type="protein sequence ID" value="THY71285.1"/>
    <property type="molecule type" value="Genomic_DNA"/>
</dbReference>
<dbReference type="Proteomes" id="UP000305064">
    <property type="component" value="Unassembled WGS sequence"/>
</dbReference>
<feature type="domain" description="GPI inositol-deacylase winged helix" evidence="4">
    <location>
        <begin position="482"/>
        <end position="559"/>
    </location>
</feature>
<evidence type="ECO:0000259" key="4">
    <source>
        <dbReference type="Pfam" id="PF22939"/>
    </source>
</evidence>
<keyword evidence="1" id="KW-0677">Repeat</keyword>
<dbReference type="Pfam" id="PF24883">
    <property type="entry name" value="NPHP3_N"/>
    <property type="match status" value="1"/>
</dbReference>